<evidence type="ECO:0000313" key="1">
    <source>
        <dbReference type="EMBL" id="GBE80137.1"/>
    </source>
</evidence>
<comment type="caution">
    <text evidence="1">The sequence shown here is derived from an EMBL/GenBank/DDBJ whole genome shotgun (WGS) entry which is preliminary data.</text>
</comment>
<organism evidence="1 2">
    <name type="scientific">Sparassis crispa</name>
    <dbReference type="NCBI Taxonomy" id="139825"/>
    <lineage>
        <taxon>Eukaryota</taxon>
        <taxon>Fungi</taxon>
        <taxon>Dikarya</taxon>
        <taxon>Basidiomycota</taxon>
        <taxon>Agaricomycotina</taxon>
        <taxon>Agaricomycetes</taxon>
        <taxon>Polyporales</taxon>
        <taxon>Sparassidaceae</taxon>
        <taxon>Sparassis</taxon>
    </lineage>
</organism>
<dbReference type="AlphaFoldDB" id="A0A401GD98"/>
<gene>
    <name evidence="1" type="ORF">SCP_0213400</name>
</gene>
<protein>
    <submittedName>
        <fullName evidence="1">Uncharacterized protein</fullName>
    </submittedName>
</protein>
<dbReference type="EMBL" id="BFAD01000002">
    <property type="protein sequence ID" value="GBE80137.1"/>
    <property type="molecule type" value="Genomic_DNA"/>
</dbReference>
<dbReference type="OrthoDB" id="3295430at2759"/>
<dbReference type="RefSeq" id="XP_027611050.1">
    <property type="nucleotide sequence ID" value="XM_027755249.1"/>
</dbReference>
<dbReference type="Proteomes" id="UP000287166">
    <property type="component" value="Unassembled WGS sequence"/>
</dbReference>
<dbReference type="GeneID" id="38777054"/>
<dbReference type="InParanoid" id="A0A401GD98"/>
<evidence type="ECO:0000313" key="2">
    <source>
        <dbReference type="Proteomes" id="UP000287166"/>
    </source>
</evidence>
<sequence>MPTLRQRLPTRYRFIINVEKAAQVTLVHNPRLYAKAERDGMHNWVDILVDYTVAKVSREVPIPELFAGNAWIGSGHSSLCWILPMRMLPQYCTPEDEWQLRKFQKMVGLGGNPVIMVSCNGVEPARYKTMETPEFLIEWSLLSFTEHCMSGELTVEKLLASYHGLEMPDVQSLSLEDASKPLVTAKMEKTDDEKS</sequence>
<name>A0A401GD98_9APHY</name>
<keyword evidence="2" id="KW-1185">Reference proteome</keyword>
<proteinExistence type="predicted"/>
<reference evidence="1 2" key="1">
    <citation type="journal article" date="2018" name="Sci. Rep.">
        <title>Genome sequence of the cauliflower mushroom Sparassis crispa (Hanabiratake) and its association with beneficial usage.</title>
        <authorList>
            <person name="Kiyama R."/>
            <person name="Furutani Y."/>
            <person name="Kawaguchi K."/>
            <person name="Nakanishi T."/>
        </authorList>
    </citation>
    <scope>NUCLEOTIDE SEQUENCE [LARGE SCALE GENOMIC DNA]</scope>
</reference>
<accession>A0A401GD98</accession>